<dbReference type="InParanoid" id="A0A7I4F9T5"/>
<dbReference type="Gramene" id="Pp3c19_100V3.2">
    <property type="protein sequence ID" value="Pp3c19_100V3.2"/>
    <property type="gene ID" value="Pp3c19_100"/>
</dbReference>
<name>A0A7I4F9T5_PHYPA</name>
<dbReference type="EnsemblPlants" id="Pp3c19_100V3.2">
    <property type="protein sequence ID" value="Pp3c19_100V3.2"/>
    <property type="gene ID" value="Pp3c19_100"/>
</dbReference>
<sequence>MVPDALPEHRRRAFPSSKVNGKTNTNLETSVVIPSYLKSNLQLLLSAVAL</sequence>
<dbReference type="Proteomes" id="UP000006727">
    <property type="component" value="Chromosome 19"/>
</dbReference>
<proteinExistence type="predicted"/>
<protein>
    <submittedName>
        <fullName evidence="2">Uncharacterized protein</fullName>
    </submittedName>
</protein>
<dbReference type="EMBL" id="ABEU02000019">
    <property type="status" value="NOT_ANNOTATED_CDS"/>
    <property type="molecule type" value="Genomic_DNA"/>
</dbReference>
<dbReference type="AlphaFoldDB" id="A0A7I4F9T5"/>
<evidence type="ECO:0000313" key="2">
    <source>
        <dbReference type="EnsemblPlants" id="Pp3c19_100V3.2"/>
    </source>
</evidence>
<reference evidence="2 3" key="2">
    <citation type="journal article" date="2018" name="Plant J.">
        <title>The Physcomitrella patens chromosome-scale assembly reveals moss genome structure and evolution.</title>
        <authorList>
            <person name="Lang D."/>
            <person name="Ullrich K.K."/>
            <person name="Murat F."/>
            <person name="Fuchs J."/>
            <person name="Jenkins J."/>
            <person name="Haas F.B."/>
            <person name="Piednoel M."/>
            <person name="Gundlach H."/>
            <person name="Van Bel M."/>
            <person name="Meyberg R."/>
            <person name="Vives C."/>
            <person name="Morata J."/>
            <person name="Symeonidi A."/>
            <person name="Hiss M."/>
            <person name="Muchero W."/>
            <person name="Kamisugi Y."/>
            <person name="Saleh O."/>
            <person name="Blanc G."/>
            <person name="Decker E.L."/>
            <person name="van Gessel N."/>
            <person name="Grimwood J."/>
            <person name="Hayes R.D."/>
            <person name="Graham S.W."/>
            <person name="Gunter L.E."/>
            <person name="McDaniel S.F."/>
            <person name="Hoernstein S.N.W."/>
            <person name="Larsson A."/>
            <person name="Li F.W."/>
            <person name="Perroud P.F."/>
            <person name="Phillips J."/>
            <person name="Ranjan P."/>
            <person name="Rokshar D.S."/>
            <person name="Rothfels C.J."/>
            <person name="Schneider L."/>
            <person name="Shu S."/>
            <person name="Stevenson D.W."/>
            <person name="Thummler F."/>
            <person name="Tillich M."/>
            <person name="Villarreal Aguilar J.C."/>
            <person name="Widiez T."/>
            <person name="Wong G.K."/>
            <person name="Wymore A."/>
            <person name="Zhang Y."/>
            <person name="Zimmer A.D."/>
            <person name="Quatrano R.S."/>
            <person name="Mayer K.F.X."/>
            <person name="Goodstein D."/>
            <person name="Casacuberta J.M."/>
            <person name="Vandepoele K."/>
            <person name="Reski R."/>
            <person name="Cuming A.C."/>
            <person name="Tuskan G.A."/>
            <person name="Maumus F."/>
            <person name="Salse J."/>
            <person name="Schmutz J."/>
            <person name="Rensing S.A."/>
        </authorList>
    </citation>
    <scope>NUCLEOTIDE SEQUENCE [LARGE SCALE GENOMIC DNA]</scope>
    <source>
        <strain evidence="2 3">cv. Gransden 2004</strain>
    </source>
</reference>
<evidence type="ECO:0000313" key="3">
    <source>
        <dbReference type="Proteomes" id="UP000006727"/>
    </source>
</evidence>
<reference evidence="2" key="3">
    <citation type="submission" date="2020-12" db="UniProtKB">
        <authorList>
            <consortium name="EnsemblPlants"/>
        </authorList>
    </citation>
    <scope>IDENTIFICATION</scope>
</reference>
<feature type="region of interest" description="Disordered" evidence="1">
    <location>
        <begin position="1"/>
        <end position="21"/>
    </location>
</feature>
<evidence type="ECO:0000256" key="1">
    <source>
        <dbReference type="SAM" id="MobiDB-lite"/>
    </source>
</evidence>
<reference evidence="2 3" key="1">
    <citation type="journal article" date="2008" name="Science">
        <title>The Physcomitrella genome reveals evolutionary insights into the conquest of land by plants.</title>
        <authorList>
            <person name="Rensing S."/>
            <person name="Lang D."/>
            <person name="Zimmer A."/>
            <person name="Terry A."/>
            <person name="Salamov A."/>
            <person name="Shapiro H."/>
            <person name="Nishiyama T."/>
            <person name="Perroud P.-F."/>
            <person name="Lindquist E."/>
            <person name="Kamisugi Y."/>
            <person name="Tanahashi T."/>
            <person name="Sakakibara K."/>
            <person name="Fujita T."/>
            <person name="Oishi K."/>
            <person name="Shin-I T."/>
            <person name="Kuroki Y."/>
            <person name="Toyoda A."/>
            <person name="Suzuki Y."/>
            <person name="Hashimoto A."/>
            <person name="Yamaguchi K."/>
            <person name="Sugano A."/>
            <person name="Kohara Y."/>
            <person name="Fujiyama A."/>
            <person name="Anterola A."/>
            <person name="Aoki S."/>
            <person name="Ashton N."/>
            <person name="Barbazuk W.B."/>
            <person name="Barker E."/>
            <person name="Bennetzen J."/>
            <person name="Bezanilla M."/>
            <person name="Blankenship R."/>
            <person name="Cho S.H."/>
            <person name="Dutcher S."/>
            <person name="Estelle M."/>
            <person name="Fawcett J.A."/>
            <person name="Gundlach H."/>
            <person name="Hanada K."/>
            <person name="Heyl A."/>
            <person name="Hicks K.A."/>
            <person name="Hugh J."/>
            <person name="Lohr M."/>
            <person name="Mayer K."/>
            <person name="Melkozernov A."/>
            <person name="Murata T."/>
            <person name="Nelson D."/>
            <person name="Pils B."/>
            <person name="Prigge M."/>
            <person name="Reiss B."/>
            <person name="Renner T."/>
            <person name="Rombauts S."/>
            <person name="Rushton P."/>
            <person name="Sanderfoot A."/>
            <person name="Schween G."/>
            <person name="Shiu S.-H."/>
            <person name="Stueber K."/>
            <person name="Theodoulou F.L."/>
            <person name="Tu H."/>
            <person name="Van de Peer Y."/>
            <person name="Verrier P.J."/>
            <person name="Waters E."/>
            <person name="Wood A."/>
            <person name="Yang L."/>
            <person name="Cove D."/>
            <person name="Cuming A."/>
            <person name="Hasebe M."/>
            <person name="Lucas S."/>
            <person name="Mishler D.B."/>
            <person name="Reski R."/>
            <person name="Grigoriev I."/>
            <person name="Quatrano R.S."/>
            <person name="Boore J.L."/>
        </authorList>
    </citation>
    <scope>NUCLEOTIDE SEQUENCE [LARGE SCALE GENOMIC DNA]</scope>
    <source>
        <strain evidence="2 3">cv. Gransden 2004</strain>
    </source>
</reference>
<keyword evidence="3" id="KW-1185">Reference proteome</keyword>
<organism evidence="2 3">
    <name type="scientific">Physcomitrium patens</name>
    <name type="common">Spreading-leaved earth moss</name>
    <name type="synonym">Physcomitrella patens</name>
    <dbReference type="NCBI Taxonomy" id="3218"/>
    <lineage>
        <taxon>Eukaryota</taxon>
        <taxon>Viridiplantae</taxon>
        <taxon>Streptophyta</taxon>
        <taxon>Embryophyta</taxon>
        <taxon>Bryophyta</taxon>
        <taxon>Bryophytina</taxon>
        <taxon>Bryopsida</taxon>
        <taxon>Funariidae</taxon>
        <taxon>Funariales</taxon>
        <taxon>Funariaceae</taxon>
        <taxon>Physcomitrium</taxon>
    </lineage>
</organism>
<accession>A0A7I4F9T5</accession>
<dbReference type="EnsemblPlants" id="Pp3c19_100V3.1">
    <property type="protein sequence ID" value="Pp3c19_100V3.1"/>
    <property type="gene ID" value="Pp3c19_100"/>
</dbReference>
<dbReference type="Gramene" id="Pp3c19_100V3.1">
    <property type="protein sequence ID" value="Pp3c19_100V3.1"/>
    <property type="gene ID" value="Pp3c19_100"/>
</dbReference>